<accession>A0ACB8AYS9</accession>
<proteinExistence type="predicted"/>
<dbReference type="EMBL" id="MU266842">
    <property type="protein sequence ID" value="KAH7918151.1"/>
    <property type="molecule type" value="Genomic_DNA"/>
</dbReference>
<reference evidence="1" key="1">
    <citation type="journal article" date="2021" name="New Phytol.">
        <title>Evolutionary innovations through gain and loss of genes in the ectomycorrhizal Boletales.</title>
        <authorList>
            <person name="Wu G."/>
            <person name="Miyauchi S."/>
            <person name="Morin E."/>
            <person name="Kuo A."/>
            <person name="Drula E."/>
            <person name="Varga T."/>
            <person name="Kohler A."/>
            <person name="Feng B."/>
            <person name="Cao Y."/>
            <person name="Lipzen A."/>
            <person name="Daum C."/>
            <person name="Hundley H."/>
            <person name="Pangilinan J."/>
            <person name="Johnson J."/>
            <person name="Barry K."/>
            <person name="LaButti K."/>
            <person name="Ng V."/>
            <person name="Ahrendt S."/>
            <person name="Min B."/>
            <person name="Choi I.G."/>
            <person name="Park H."/>
            <person name="Plett J.M."/>
            <person name="Magnuson J."/>
            <person name="Spatafora J.W."/>
            <person name="Nagy L.G."/>
            <person name="Henrissat B."/>
            <person name="Grigoriev I.V."/>
            <person name="Yang Z.L."/>
            <person name="Xu J."/>
            <person name="Martin F.M."/>
        </authorList>
    </citation>
    <scope>NUCLEOTIDE SEQUENCE</scope>
    <source>
        <strain evidence="1">KUC20120723A-06</strain>
    </source>
</reference>
<protein>
    <submittedName>
        <fullName evidence="1">Uncharacterized protein</fullName>
    </submittedName>
</protein>
<evidence type="ECO:0000313" key="1">
    <source>
        <dbReference type="EMBL" id="KAH7918151.1"/>
    </source>
</evidence>
<evidence type="ECO:0000313" key="2">
    <source>
        <dbReference type="Proteomes" id="UP000790709"/>
    </source>
</evidence>
<dbReference type="Proteomes" id="UP000790709">
    <property type="component" value="Unassembled WGS sequence"/>
</dbReference>
<organism evidence="1 2">
    <name type="scientific">Leucogyrophana mollusca</name>
    <dbReference type="NCBI Taxonomy" id="85980"/>
    <lineage>
        <taxon>Eukaryota</taxon>
        <taxon>Fungi</taxon>
        <taxon>Dikarya</taxon>
        <taxon>Basidiomycota</taxon>
        <taxon>Agaricomycotina</taxon>
        <taxon>Agaricomycetes</taxon>
        <taxon>Agaricomycetidae</taxon>
        <taxon>Boletales</taxon>
        <taxon>Boletales incertae sedis</taxon>
        <taxon>Leucogyrophana</taxon>
    </lineage>
</organism>
<name>A0ACB8AYS9_9AGAM</name>
<keyword evidence="2" id="KW-1185">Reference proteome</keyword>
<gene>
    <name evidence="1" type="ORF">BV22DRAFT_1041963</name>
</gene>
<comment type="caution">
    <text evidence="1">The sequence shown here is derived from an EMBL/GenBank/DDBJ whole genome shotgun (WGS) entry which is preliminary data.</text>
</comment>
<sequence>MAEVQDQNTSLSFEALHKVVCRLSSSVLQLQFSTDLTSKLVLKPGQSIYYTVLSQVAVLVLRLIGAQFMHYQMASMAPSLARVASNRGRETDALMINLQSRIYILPIGVFWSVSPPHLCICLYHPSLTGWNIHIRAQDPF</sequence>